<evidence type="ECO:0000313" key="1">
    <source>
        <dbReference type="EMBL" id="KAK4123303.1"/>
    </source>
</evidence>
<dbReference type="EMBL" id="MU853229">
    <property type="protein sequence ID" value="KAK4123303.1"/>
    <property type="molecule type" value="Genomic_DNA"/>
</dbReference>
<organism evidence="1 2">
    <name type="scientific">Parathielavia appendiculata</name>
    <dbReference type="NCBI Taxonomy" id="2587402"/>
    <lineage>
        <taxon>Eukaryota</taxon>
        <taxon>Fungi</taxon>
        <taxon>Dikarya</taxon>
        <taxon>Ascomycota</taxon>
        <taxon>Pezizomycotina</taxon>
        <taxon>Sordariomycetes</taxon>
        <taxon>Sordariomycetidae</taxon>
        <taxon>Sordariales</taxon>
        <taxon>Chaetomiaceae</taxon>
        <taxon>Parathielavia</taxon>
    </lineage>
</organism>
<reference evidence="1" key="2">
    <citation type="submission" date="2023-05" db="EMBL/GenBank/DDBJ databases">
        <authorList>
            <consortium name="Lawrence Berkeley National Laboratory"/>
            <person name="Steindorff A."/>
            <person name="Hensen N."/>
            <person name="Bonometti L."/>
            <person name="Westerberg I."/>
            <person name="Brannstrom I.O."/>
            <person name="Guillou S."/>
            <person name="Cros-Aarteil S."/>
            <person name="Calhoun S."/>
            <person name="Haridas S."/>
            <person name="Kuo A."/>
            <person name="Mondo S."/>
            <person name="Pangilinan J."/>
            <person name="Riley R."/>
            <person name="Labutti K."/>
            <person name="Andreopoulos B."/>
            <person name="Lipzen A."/>
            <person name="Chen C."/>
            <person name="Yanf M."/>
            <person name="Daum C."/>
            <person name="Ng V."/>
            <person name="Clum A."/>
            <person name="Ohm R."/>
            <person name="Martin F."/>
            <person name="Silar P."/>
            <person name="Natvig D."/>
            <person name="Lalanne C."/>
            <person name="Gautier V."/>
            <person name="Ament-Velasquez S.L."/>
            <person name="Kruys A."/>
            <person name="Hutchinson M.I."/>
            <person name="Powell A.J."/>
            <person name="Barry K."/>
            <person name="Miller A.N."/>
            <person name="Grigoriev I.V."/>
            <person name="Debuchy R."/>
            <person name="Gladieux P."/>
            <person name="Thoren M.H."/>
            <person name="Johannesson H."/>
        </authorList>
    </citation>
    <scope>NUCLEOTIDE SEQUENCE</scope>
    <source>
        <strain evidence="1">CBS 731.68</strain>
    </source>
</reference>
<accession>A0AAN6TYZ6</accession>
<reference evidence="1" key="1">
    <citation type="journal article" date="2023" name="Mol. Phylogenet. Evol.">
        <title>Genome-scale phylogeny and comparative genomics of the fungal order Sordariales.</title>
        <authorList>
            <person name="Hensen N."/>
            <person name="Bonometti L."/>
            <person name="Westerberg I."/>
            <person name="Brannstrom I.O."/>
            <person name="Guillou S."/>
            <person name="Cros-Aarteil S."/>
            <person name="Calhoun S."/>
            <person name="Haridas S."/>
            <person name="Kuo A."/>
            <person name="Mondo S."/>
            <person name="Pangilinan J."/>
            <person name="Riley R."/>
            <person name="LaButti K."/>
            <person name="Andreopoulos B."/>
            <person name="Lipzen A."/>
            <person name="Chen C."/>
            <person name="Yan M."/>
            <person name="Daum C."/>
            <person name="Ng V."/>
            <person name="Clum A."/>
            <person name="Steindorff A."/>
            <person name="Ohm R.A."/>
            <person name="Martin F."/>
            <person name="Silar P."/>
            <person name="Natvig D.O."/>
            <person name="Lalanne C."/>
            <person name="Gautier V."/>
            <person name="Ament-Velasquez S.L."/>
            <person name="Kruys A."/>
            <person name="Hutchinson M.I."/>
            <person name="Powell A.J."/>
            <person name="Barry K."/>
            <person name="Miller A.N."/>
            <person name="Grigoriev I.V."/>
            <person name="Debuchy R."/>
            <person name="Gladieux P."/>
            <person name="Hiltunen Thoren M."/>
            <person name="Johannesson H."/>
        </authorList>
    </citation>
    <scope>NUCLEOTIDE SEQUENCE</scope>
    <source>
        <strain evidence="1">CBS 731.68</strain>
    </source>
</reference>
<proteinExistence type="predicted"/>
<comment type="caution">
    <text evidence="1">The sequence shown here is derived from an EMBL/GenBank/DDBJ whole genome shotgun (WGS) entry which is preliminary data.</text>
</comment>
<evidence type="ECO:0000313" key="2">
    <source>
        <dbReference type="Proteomes" id="UP001302602"/>
    </source>
</evidence>
<protein>
    <submittedName>
        <fullName evidence="1">Uncharacterized protein</fullName>
    </submittedName>
</protein>
<gene>
    <name evidence="1" type="ORF">N657DRAFT_456322</name>
</gene>
<dbReference type="Proteomes" id="UP001302602">
    <property type="component" value="Unassembled WGS sequence"/>
</dbReference>
<name>A0AAN6TYZ6_9PEZI</name>
<dbReference type="AlphaFoldDB" id="A0AAN6TYZ6"/>
<dbReference type="GeneID" id="87824240"/>
<keyword evidence="2" id="KW-1185">Reference proteome</keyword>
<dbReference type="RefSeq" id="XP_062647074.1">
    <property type="nucleotide sequence ID" value="XM_062787470.1"/>
</dbReference>
<sequence>MERDLDWEEKMSKTRLLLPPWLRRMLRRTRSYLPKKRAQALEVEVKAMKRNFVTRNNSLCPRRGTSTSLNISYCGQELGDDDGRLFPAQTISITVGDGQKDGGLVSWLDNDNNMTVSARASPFSGPLPKMPEYNRPFVLDLFTGLIGAYIGRQMTNPGDASRVVNSIL</sequence>